<organism evidence="2 3">
    <name type="scientific">Nocardia rhizosphaerae</name>
    <dbReference type="NCBI Taxonomy" id="1691571"/>
    <lineage>
        <taxon>Bacteria</taxon>
        <taxon>Bacillati</taxon>
        <taxon>Actinomycetota</taxon>
        <taxon>Actinomycetes</taxon>
        <taxon>Mycobacteriales</taxon>
        <taxon>Nocardiaceae</taxon>
        <taxon>Nocardia</taxon>
    </lineage>
</organism>
<dbReference type="EMBL" id="JBHSBA010000014">
    <property type="protein sequence ID" value="MFC4127264.1"/>
    <property type="molecule type" value="Genomic_DNA"/>
</dbReference>
<evidence type="ECO:0000313" key="2">
    <source>
        <dbReference type="EMBL" id="MFC4127264.1"/>
    </source>
</evidence>
<feature type="transmembrane region" description="Helical" evidence="1">
    <location>
        <begin position="97"/>
        <end position="116"/>
    </location>
</feature>
<keyword evidence="1" id="KW-0472">Membrane</keyword>
<keyword evidence="1" id="KW-1133">Transmembrane helix</keyword>
<comment type="caution">
    <text evidence="2">The sequence shown here is derived from an EMBL/GenBank/DDBJ whole genome shotgun (WGS) entry which is preliminary data.</text>
</comment>
<feature type="transmembrane region" description="Helical" evidence="1">
    <location>
        <begin position="195"/>
        <end position="216"/>
    </location>
</feature>
<accession>A0ABV8L8R4</accession>
<feature type="transmembrane region" description="Helical" evidence="1">
    <location>
        <begin position="165"/>
        <end position="183"/>
    </location>
</feature>
<reference evidence="3" key="1">
    <citation type="journal article" date="2019" name="Int. J. Syst. Evol. Microbiol.">
        <title>The Global Catalogue of Microorganisms (GCM) 10K type strain sequencing project: providing services to taxonomists for standard genome sequencing and annotation.</title>
        <authorList>
            <consortium name="The Broad Institute Genomics Platform"/>
            <consortium name="The Broad Institute Genome Sequencing Center for Infectious Disease"/>
            <person name="Wu L."/>
            <person name="Ma J."/>
        </authorList>
    </citation>
    <scope>NUCLEOTIDE SEQUENCE [LARGE SCALE GENOMIC DNA]</scope>
    <source>
        <strain evidence="3">CGMCC 4.7204</strain>
    </source>
</reference>
<evidence type="ECO:0000313" key="3">
    <source>
        <dbReference type="Proteomes" id="UP001595767"/>
    </source>
</evidence>
<proteinExistence type="predicted"/>
<name>A0ABV8L8R4_9NOCA</name>
<dbReference type="Proteomes" id="UP001595767">
    <property type="component" value="Unassembled WGS sequence"/>
</dbReference>
<feature type="transmembrane region" description="Helical" evidence="1">
    <location>
        <begin position="246"/>
        <end position="264"/>
    </location>
</feature>
<feature type="transmembrane region" description="Helical" evidence="1">
    <location>
        <begin position="222"/>
        <end position="239"/>
    </location>
</feature>
<feature type="transmembrane region" description="Helical" evidence="1">
    <location>
        <begin position="270"/>
        <end position="288"/>
    </location>
</feature>
<feature type="transmembrane region" description="Helical" evidence="1">
    <location>
        <begin position="123"/>
        <end position="145"/>
    </location>
</feature>
<feature type="transmembrane region" description="Helical" evidence="1">
    <location>
        <begin position="71"/>
        <end position="91"/>
    </location>
</feature>
<keyword evidence="3" id="KW-1185">Reference proteome</keyword>
<keyword evidence="1" id="KW-0812">Transmembrane</keyword>
<feature type="transmembrane region" description="Helical" evidence="1">
    <location>
        <begin position="300"/>
        <end position="321"/>
    </location>
</feature>
<protein>
    <submittedName>
        <fullName evidence="2">Uncharacterized protein</fullName>
    </submittedName>
</protein>
<sequence>MNGRWVVCAAVGVLCGYLSGYVIGHTRTNYAVVVHDGRASLFGSGPAAAAVVAALIAVAVVLVLGRFRARYLVAVAAGLAGLATVVAIAAMQSAGTWSQDWVLGSIGAGLLAAVAVSRPEGQVWFVAGSVIAVLYGARIDASAAVMRRYADYAPSGTVPDLPESWPLLVAAVIALLAAGFVIGRERIEPVTDHRAVVVGAAIPMVVGALILVVGRLPGKPSVTVAVLAVVAAVAASWWLPRADGAFTLTMLAVAAVIAVDPSVAFGPDRVGVSIQVGVLLLGALVATVARSAGMPATGTWGPVAGIGLLALVASTGLAPASATLTEAAYRFVLPAVIGSAVGSCLPVAPTTVLGLSVFPVVALLVENSRVGTEFGWTAYLPDTYEIARNPTAATIAATVVITGCAALMLLLRRVSPVRTSVG</sequence>
<feature type="transmembrane region" description="Helical" evidence="1">
    <location>
        <begin position="44"/>
        <end position="64"/>
    </location>
</feature>
<feature type="transmembrane region" description="Helical" evidence="1">
    <location>
        <begin position="391"/>
        <end position="411"/>
    </location>
</feature>
<evidence type="ECO:0000256" key="1">
    <source>
        <dbReference type="SAM" id="Phobius"/>
    </source>
</evidence>
<gene>
    <name evidence="2" type="ORF">ACFOW8_20240</name>
</gene>
<dbReference type="RefSeq" id="WP_378552547.1">
    <property type="nucleotide sequence ID" value="NZ_JBHSBA010000014.1"/>
</dbReference>